<protein>
    <submittedName>
        <fullName evidence="1">Uncharacterized protein</fullName>
    </submittedName>
</protein>
<dbReference type="AlphaFoldDB" id="A0A8C5Z5P0"/>
<reference evidence="1" key="2">
    <citation type="submission" date="2025-09" db="UniProtKB">
        <authorList>
            <consortium name="Ensembl"/>
        </authorList>
    </citation>
    <scope>IDENTIFICATION</scope>
</reference>
<keyword evidence="2" id="KW-1185">Reference proteome</keyword>
<dbReference type="Ensembl" id="ENSMMMT00000010965.1">
    <property type="protein sequence ID" value="ENSMMMP00000009618.1"/>
    <property type="gene ID" value="ENSMMMG00000008575.1"/>
</dbReference>
<sequence>LTGITSSCFMFKCWKNCQTVFQNNYTILHSYQQCIKVLISPYLSVCMHVQLSQHHLLNRLFFPERIVLVFFICLRFQLLPPYGL</sequence>
<reference evidence="1" key="1">
    <citation type="submission" date="2025-08" db="UniProtKB">
        <authorList>
            <consortium name="Ensembl"/>
        </authorList>
    </citation>
    <scope>IDENTIFICATION</scope>
</reference>
<organism evidence="1 2">
    <name type="scientific">Marmota marmota marmota</name>
    <name type="common">Alpine marmot</name>
    <dbReference type="NCBI Taxonomy" id="9994"/>
    <lineage>
        <taxon>Eukaryota</taxon>
        <taxon>Metazoa</taxon>
        <taxon>Chordata</taxon>
        <taxon>Craniata</taxon>
        <taxon>Vertebrata</taxon>
        <taxon>Euteleostomi</taxon>
        <taxon>Mammalia</taxon>
        <taxon>Eutheria</taxon>
        <taxon>Euarchontoglires</taxon>
        <taxon>Glires</taxon>
        <taxon>Rodentia</taxon>
        <taxon>Sciuromorpha</taxon>
        <taxon>Sciuridae</taxon>
        <taxon>Xerinae</taxon>
        <taxon>Marmotini</taxon>
        <taxon>Marmota</taxon>
    </lineage>
</organism>
<proteinExistence type="predicted"/>
<dbReference type="Proteomes" id="UP000694407">
    <property type="component" value="Unplaced"/>
</dbReference>
<evidence type="ECO:0000313" key="2">
    <source>
        <dbReference type="Proteomes" id="UP000694407"/>
    </source>
</evidence>
<evidence type="ECO:0000313" key="1">
    <source>
        <dbReference type="Ensembl" id="ENSMMMP00000009618.1"/>
    </source>
</evidence>
<name>A0A8C5Z5P0_MARMA</name>
<accession>A0A8C5Z5P0</accession>